<keyword evidence="1" id="KW-0812">Transmembrane</keyword>
<gene>
    <name evidence="2" type="ORF">BVRB_8g201070</name>
</gene>
<proteinExistence type="predicted"/>
<organism evidence="2 3">
    <name type="scientific">Beta vulgaris subsp. vulgaris</name>
    <name type="common">Beet</name>
    <dbReference type="NCBI Taxonomy" id="3555"/>
    <lineage>
        <taxon>Eukaryota</taxon>
        <taxon>Viridiplantae</taxon>
        <taxon>Streptophyta</taxon>
        <taxon>Embryophyta</taxon>
        <taxon>Tracheophyta</taxon>
        <taxon>Spermatophyta</taxon>
        <taxon>Magnoliopsida</taxon>
        <taxon>eudicotyledons</taxon>
        <taxon>Gunneridae</taxon>
        <taxon>Pentapetalae</taxon>
        <taxon>Caryophyllales</taxon>
        <taxon>Chenopodiaceae</taxon>
        <taxon>Betoideae</taxon>
        <taxon>Beta</taxon>
    </lineage>
</organism>
<keyword evidence="1" id="KW-0472">Membrane</keyword>
<protein>
    <submittedName>
        <fullName evidence="2">Uncharacterized protein</fullName>
    </submittedName>
</protein>
<reference evidence="2 3" key="1">
    <citation type="journal article" date="2014" name="Nature">
        <title>The genome of the recently domesticated crop plant sugar beet (Beta vulgaris).</title>
        <authorList>
            <person name="Dohm J.C."/>
            <person name="Minoche A.E."/>
            <person name="Holtgrawe D."/>
            <person name="Capella-Gutierrez S."/>
            <person name="Zakrzewski F."/>
            <person name="Tafer H."/>
            <person name="Rupp O."/>
            <person name="Sorensen T.R."/>
            <person name="Stracke R."/>
            <person name="Reinhardt R."/>
            <person name="Goesmann A."/>
            <person name="Kraft T."/>
            <person name="Schulz B."/>
            <person name="Stadler P.F."/>
            <person name="Schmidt T."/>
            <person name="Gabaldon T."/>
            <person name="Lehrach H."/>
            <person name="Weisshaar B."/>
            <person name="Himmelbauer H."/>
        </authorList>
    </citation>
    <scope>NUCLEOTIDE SEQUENCE [LARGE SCALE GENOMIC DNA]</scope>
    <source>
        <tissue evidence="2">Taproot</tissue>
    </source>
</reference>
<feature type="transmembrane region" description="Helical" evidence="1">
    <location>
        <begin position="32"/>
        <end position="50"/>
    </location>
</feature>
<feature type="transmembrane region" description="Helical" evidence="1">
    <location>
        <begin position="6"/>
        <end position="25"/>
    </location>
</feature>
<name>A0A0J8B5X8_BETVV</name>
<keyword evidence="3" id="KW-1185">Reference proteome</keyword>
<sequence length="51" mass="5565">MSDLLLHIVSCYCVSFAYGLLRCSIALPKRRLICDGYCWVVVAMVVVAVGG</sequence>
<dbReference type="Gramene" id="KMS96644">
    <property type="protein sequence ID" value="KMS96644"/>
    <property type="gene ID" value="BVRB_8g201070"/>
</dbReference>
<dbReference type="AlphaFoldDB" id="A0A0J8B5X8"/>
<evidence type="ECO:0000313" key="3">
    <source>
        <dbReference type="Proteomes" id="UP000035740"/>
    </source>
</evidence>
<accession>A0A0J8B5X8</accession>
<dbReference type="EMBL" id="KQ090365">
    <property type="protein sequence ID" value="KMS96644.1"/>
    <property type="molecule type" value="Genomic_DNA"/>
</dbReference>
<evidence type="ECO:0000313" key="2">
    <source>
        <dbReference type="EMBL" id="KMS96644.1"/>
    </source>
</evidence>
<dbReference type="Proteomes" id="UP000035740">
    <property type="component" value="Unassembled WGS sequence"/>
</dbReference>
<evidence type="ECO:0000256" key="1">
    <source>
        <dbReference type="SAM" id="Phobius"/>
    </source>
</evidence>
<keyword evidence="1" id="KW-1133">Transmembrane helix</keyword>